<accession>A0A1L9WS26</accession>
<dbReference type="EMBL" id="KV878979">
    <property type="protein sequence ID" value="OJJ98995.1"/>
    <property type="molecule type" value="Genomic_DNA"/>
</dbReference>
<organism evidence="7 8">
    <name type="scientific">Aspergillus aculeatus (strain ATCC 16872 / CBS 172.66 / WB 5094)</name>
    <dbReference type="NCBI Taxonomy" id="690307"/>
    <lineage>
        <taxon>Eukaryota</taxon>
        <taxon>Fungi</taxon>
        <taxon>Dikarya</taxon>
        <taxon>Ascomycota</taxon>
        <taxon>Pezizomycotina</taxon>
        <taxon>Eurotiomycetes</taxon>
        <taxon>Eurotiomycetidae</taxon>
        <taxon>Eurotiales</taxon>
        <taxon>Aspergillaceae</taxon>
        <taxon>Aspergillus</taxon>
        <taxon>Aspergillus subgen. Circumdati</taxon>
    </lineage>
</organism>
<dbReference type="PROSITE" id="PS51387">
    <property type="entry name" value="FAD_PCMH"/>
    <property type="match status" value="1"/>
</dbReference>
<dbReference type="InterPro" id="IPR016169">
    <property type="entry name" value="FAD-bd_PCMH_sub2"/>
</dbReference>
<proteinExistence type="inferred from homology"/>
<dbReference type="PANTHER" id="PTHR42973:SF22">
    <property type="entry name" value="FAD-BINDING PCMH-TYPE DOMAIN-CONTAINING PROTEIN-RELATED"/>
    <property type="match status" value="1"/>
</dbReference>
<feature type="signal peptide" evidence="5">
    <location>
        <begin position="1"/>
        <end position="19"/>
    </location>
</feature>
<dbReference type="PANTHER" id="PTHR42973">
    <property type="entry name" value="BINDING OXIDOREDUCTASE, PUTATIVE (AFU_ORTHOLOGUE AFUA_1G17690)-RELATED"/>
    <property type="match status" value="1"/>
</dbReference>
<dbReference type="Proteomes" id="UP000184546">
    <property type="component" value="Unassembled WGS sequence"/>
</dbReference>
<keyword evidence="2" id="KW-0285">Flavoprotein</keyword>
<dbReference type="InterPro" id="IPR036318">
    <property type="entry name" value="FAD-bd_PCMH-like_sf"/>
</dbReference>
<dbReference type="InterPro" id="IPR050416">
    <property type="entry name" value="FAD-linked_Oxidoreductase"/>
</dbReference>
<dbReference type="InterPro" id="IPR016167">
    <property type="entry name" value="FAD-bd_PCMH_sub1"/>
</dbReference>
<dbReference type="OrthoDB" id="2151789at2759"/>
<gene>
    <name evidence="7" type="ORF">ASPACDRAFT_44624</name>
</gene>
<name>A0A1L9WS26_ASPA1</name>
<protein>
    <recommendedName>
        <fullName evidence="6">FAD-binding PCMH-type domain-containing protein</fullName>
    </recommendedName>
</protein>
<evidence type="ECO:0000259" key="6">
    <source>
        <dbReference type="PROSITE" id="PS51387"/>
    </source>
</evidence>
<dbReference type="InterPro" id="IPR006094">
    <property type="entry name" value="Oxid_FAD_bind_N"/>
</dbReference>
<comment type="similarity">
    <text evidence="1">Belongs to the oxygen-dependent FAD-linked oxidoreductase family.</text>
</comment>
<keyword evidence="5" id="KW-0732">Signal</keyword>
<evidence type="ECO:0000256" key="5">
    <source>
        <dbReference type="SAM" id="SignalP"/>
    </source>
</evidence>
<dbReference type="VEuPathDB" id="FungiDB:ASPACDRAFT_44624"/>
<dbReference type="OMA" id="YGWTCDS"/>
<evidence type="ECO:0000256" key="2">
    <source>
        <dbReference type="ARBA" id="ARBA00022630"/>
    </source>
</evidence>
<evidence type="ECO:0000313" key="7">
    <source>
        <dbReference type="EMBL" id="OJJ98995.1"/>
    </source>
</evidence>
<keyword evidence="4" id="KW-0560">Oxidoreductase</keyword>
<evidence type="ECO:0000256" key="1">
    <source>
        <dbReference type="ARBA" id="ARBA00005466"/>
    </source>
</evidence>
<evidence type="ECO:0000313" key="8">
    <source>
        <dbReference type="Proteomes" id="UP000184546"/>
    </source>
</evidence>
<dbReference type="SUPFAM" id="SSF56176">
    <property type="entry name" value="FAD-binding/transporter-associated domain-like"/>
    <property type="match status" value="1"/>
</dbReference>
<dbReference type="Pfam" id="PF01565">
    <property type="entry name" value="FAD_binding_4"/>
    <property type="match status" value="1"/>
</dbReference>
<dbReference type="AlphaFoldDB" id="A0A1L9WS26"/>
<evidence type="ECO:0000256" key="3">
    <source>
        <dbReference type="ARBA" id="ARBA00022827"/>
    </source>
</evidence>
<dbReference type="GO" id="GO:0071949">
    <property type="term" value="F:FAD binding"/>
    <property type="evidence" value="ECO:0007669"/>
    <property type="project" value="InterPro"/>
</dbReference>
<dbReference type="Gene3D" id="3.40.462.20">
    <property type="match status" value="1"/>
</dbReference>
<dbReference type="RefSeq" id="XP_020055335.1">
    <property type="nucleotide sequence ID" value="XM_020201453.1"/>
</dbReference>
<keyword evidence="8" id="KW-1185">Reference proteome</keyword>
<dbReference type="Gene3D" id="3.30.465.10">
    <property type="match status" value="1"/>
</dbReference>
<dbReference type="STRING" id="690307.A0A1L9WS26"/>
<dbReference type="Gene3D" id="3.30.43.10">
    <property type="entry name" value="Uridine Diphospho-n-acetylenolpyruvylglucosamine Reductase, domain 2"/>
    <property type="match status" value="1"/>
</dbReference>
<dbReference type="InterPro" id="IPR016166">
    <property type="entry name" value="FAD-bd_PCMH"/>
</dbReference>
<evidence type="ECO:0000256" key="4">
    <source>
        <dbReference type="ARBA" id="ARBA00023002"/>
    </source>
</evidence>
<feature type="chain" id="PRO_5012815421" description="FAD-binding PCMH-type domain-containing protein" evidence="5">
    <location>
        <begin position="20"/>
        <end position="476"/>
    </location>
</feature>
<feature type="domain" description="FAD-binding PCMH-type" evidence="6">
    <location>
        <begin position="44"/>
        <end position="216"/>
    </location>
</feature>
<reference evidence="8" key="1">
    <citation type="journal article" date="2017" name="Genome Biol.">
        <title>Comparative genomics reveals high biological diversity and specific adaptations in the industrially and medically important fungal genus Aspergillus.</title>
        <authorList>
            <person name="de Vries R.P."/>
            <person name="Riley R."/>
            <person name="Wiebenga A."/>
            <person name="Aguilar-Osorio G."/>
            <person name="Amillis S."/>
            <person name="Uchima C.A."/>
            <person name="Anderluh G."/>
            <person name="Asadollahi M."/>
            <person name="Askin M."/>
            <person name="Barry K."/>
            <person name="Battaglia E."/>
            <person name="Bayram O."/>
            <person name="Benocci T."/>
            <person name="Braus-Stromeyer S.A."/>
            <person name="Caldana C."/>
            <person name="Canovas D."/>
            <person name="Cerqueira G.C."/>
            <person name="Chen F."/>
            <person name="Chen W."/>
            <person name="Choi C."/>
            <person name="Clum A."/>
            <person name="Dos Santos R.A."/>
            <person name="Damasio A.R."/>
            <person name="Diallinas G."/>
            <person name="Emri T."/>
            <person name="Fekete E."/>
            <person name="Flipphi M."/>
            <person name="Freyberg S."/>
            <person name="Gallo A."/>
            <person name="Gournas C."/>
            <person name="Habgood R."/>
            <person name="Hainaut M."/>
            <person name="Harispe M.L."/>
            <person name="Henrissat B."/>
            <person name="Hilden K.S."/>
            <person name="Hope R."/>
            <person name="Hossain A."/>
            <person name="Karabika E."/>
            <person name="Karaffa L."/>
            <person name="Karanyi Z."/>
            <person name="Krasevec N."/>
            <person name="Kuo A."/>
            <person name="Kusch H."/>
            <person name="LaButti K."/>
            <person name="Lagendijk E.L."/>
            <person name="Lapidus A."/>
            <person name="Levasseur A."/>
            <person name="Lindquist E."/>
            <person name="Lipzen A."/>
            <person name="Logrieco A.F."/>
            <person name="MacCabe A."/>
            <person name="Maekelae M.R."/>
            <person name="Malavazi I."/>
            <person name="Melin P."/>
            <person name="Meyer V."/>
            <person name="Mielnichuk N."/>
            <person name="Miskei M."/>
            <person name="Molnar A.P."/>
            <person name="Mule G."/>
            <person name="Ngan C.Y."/>
            <person name="Orejas M."/>
            <person name="Orosz E."/>
            <person name="Ouedraogo J.P."/>
            <person name="Overkamp K.M."/>
            <person name="Park H.-S."/>
            <person name="Perrone G."/>
            <person name="Piumi F."/>
            <person name="Punt P.J."/>
            <person name="Ram A.F."/>
            <person name="Ramon A."/>
            <person name="Rauscher S."/>
            <person name="Record E."/>
            <person name="Riano-Pachon D.M."/>
            <person name="Robert V."/>
            <person name="Roehrig J."/>
            <person name="Ruller R."/>
            <person name="Salamov A."/>
            <person name="Salih N.S."/>
            <person name="Samson R.A."/>
            <person name="Sandor E."/>
            <person name="Sanguinetti M."/>
            <person name="Schuetze T."/>
            <person name="Sepcic K."/>
            <person name="Shelest E."/>
            <person name="Sherlock G."/>
            <person name="Sophianopoulou V."/>
            <person name="Squina F.M."/>
            <person name="Sun H."/>
            <person name="Susca A."/>
            <person name="Todd R.B."/>
            <person name="Tsang A."/>
            <person name="Unkles S.E."/>
            <person name="van de Wiele N."/>
            <person name="van Rossen-Uffink D."/>
            <person name="Oliveira J.V."/>
            <person name="Vesth T.C."/>
            <person name="Visser J."/>
            <person name="Yu J.-H."/>
            <person name="Zhou M."/>
            <person name="Andersen M.R."/>
            <person name="Archer D.B."/>
            <person name="Baker S.E."/>
            <person name="Benoit I."/>
            <person name="Brakhage A.A."/>
            <person name="Braus G.H."/>
            <person name="Fischer R."/>
            <person name="Frisvad J.C."/>
            <person name="Goldman G.H."/>
            <person name="Houbraken J."/>
            <person name="Oakley B."/>
            <person name="Pocsi I."/>
            <person name="Scazzocchio C."/>
            <person name="Seiboth B."/>
            <person name="vanKuyk P.A."/>
            <person name="Wortman J."/>
            <person name="Dyer P.S."/>
            <person name="Grigoriev I.V."/>
        </authorList>
    </citation>
    <scope>NUCLEOTIDE SEQUENCE [LARGE SCALE GENOMIC DNA]</scope>
    <source>
        <strain evidence="8">ATCC 16872 / CBS 172.66 / WB 5094</strain>
    </source>
</reference>
<keyword evidence="3" id="KW-0274">FAD</keyword>
<dbReference type="GeneID" id="30975267"/>
<sequence>MGISNWTGACCLGLHRLLGANQTFSAGTAAYNASLASYFAQQESQLYPSCIVAPTTVADVSTAVQYLTANATCDFAIRSGGHNVVEGAANIADGVTIDLHGFDSIEVSDERSTVTVGAGATWGDVYKALDPLNLTVAGGRVGQVGVGGLTTGGGISYFSPRYGWTCDTVVDFEIVLANGSVVHANEQENPELRVALCGGSNNFGVVTHIQLTAIEQGQIWGGLAYYSFDTVDEQLQATADFSNAETYDEFASLIVSFGFSGTQGAALVNSLVYTKPEPNPPAFQPFTAIPSAINTSRLTNMSDISTEQGSFQPDGERQLWLVTTFYTSVPMLNATYRHWNESLTAVQDVANVGWSLSLEPLPPAIYARHSSANSMGLSETTGSLMIVLLSASWVDEADDARVEKAACDLIKDIEDDALEQKAYHPFKYLNYAAQWQNPISSYGDDSVERLWRATRSVDPDLVFQDQVPGGFKLPVR</sequence>
<dbReference type="GO" id="GO:0016491">
    <property type="term" value="F:oxidoreductase activity"/>
    <property type="evidence" value="ECO:0007669"/>
    <property type="project" value="UniProtKB-KW"/>
</dbReference>